<feature type="binding site" evidence="13">
    <location>
        <begin position="35"/>
        <end position="37"/>
    </location>
    <ligand>
        <name>substrate</name>
    </ligand>
</feature>
<dbReference type="PRINTS" id="PR00990">
    <property type="entry name" value="RIBOKINASE"/>
</dbReference>
<feature type="binding site" evidence="13">
    <location>
        <position position="278"/>
    </location>
    <ligand>
        <name>substrate</name>
    </ligand>
</feature>
<reference evidence="15" key="1">
    <citation type="journal article" date="2023" name="bioRxiv">
        <title>Scaffold-level genome assemblies of two parasitoid biocontrol wasps reveal the parthenogenesis mechanism and an associated novel virus.</title>
        <authorList>
            <person name="Inwood S."/>
            <person name="Skelly J."/>
            <person name="Guhlin J."/>
            <person name="Harrop T."/>
            <person name="Goldson S."/>
            <person name="Dearden P."/>
        </authorList>
    </citation>
    <scope>NUCLEOTIDE SEQUENCE</scope>
    <source>
        <strain evidence="15">Lincoln</strain>
        <tissue evidence="15">Whole body</tissue>
    </source>
</reference>
<comment type="caution">
    <text evidence="13">Lacks conserved residue(s) required for the propagation of feature annotation.</text>
</comment>
<comment type="cofactor">
    <cofactor evidence="13">
        <name>Mg(2+)</name>
        <dbReference type="ChEBI" id="CHEBI:18420"/>
    </cofactor>
    <text evidence="13">Requires a divalent cation, most likely magnesium in vivo, as an electrophilic catalyst to aid phosphoryl group transfer. It is the chelate of the metal and the nucleotide that is the actual substrate.</text>
</comment>
<evidence type="ECO:0000256" key="4">
    <source>
        <dbReference type="ARBA" id="ARBA00022490"/>
    </source>
</evidence>
<dbReference type="InterPro" id="IPR029056">
    <property type="entry name" value="Ribokinase-like"/>
</dbReference>
<comment type="activity regulation">
    <text evidence="13">Activated by a monovalent cation that binds near, but not in, the active site. The most likely occupant of the site in vivo is potassium. Ion binding induces a conformational change that may alter substrate affinity.</text>
</comment>
<comment type="similarity">
    <text evidence="1">Belongs to the carbohydrate kinase pfkB family.</text>
</comment>
<feature type="domain" description="Carbohydrate kinase PfkB" evidence="14">
    <location>
        <begin position="26"/>
        <end position="322"/>
    </location>
</feature>
<dbReference type="EC" id="2.7.1.15" evidence="2 13"/>
<evidence type="ECO:0000256" key="3">
    <source>
        <dbReference type="ARBA" id="ARBA00016943"/>
    </source>
</evidence>
<dbReference type="PANTHER" id="PTHR10584:SF166">
    <property type="entry name" value="RIBOKINASE"/>
    <property type="match status" value="1"/>
</dbReference>
<evidence type="ECO:0000256" key="12">
    <source>
        <dbReference type="ARBA" id="ARBA00023277"/>
    </source>
</evidence>
<sequence>MVIIKLINKKKKKGYHNTNIHKNMSKNIVVVGSCMIDFTSYVSRLPKPGETLAGNDFKRAFGGKGANQCVAAAKLGASTTLVASLGSDVFGEEYLQSLKSLNVDTKYIKLRRDIHSGIAQITVAESGENSIVIIPGANALLTPNDVDDAYDLIKNAAVLLTQFETPLDTTLQALKLHKGHGISIVNGAPAVVNVDLEILKNCDIFCVNETEAEVMTAIQPLTLFNGQEALTKFFEIGCNTVIITLGSAGAIFATRTNPTMIHIPVESVIPVDTTGAGDAFLGALAYFLVYYPNLSLEEQISRACQVATRSVLKIGTQSSFPTKEELSDEIFSY</sequence>
<keyword evidence="5 13" id="KW-0808">Transferase</keyword>
<keyword evidence="11 13" id="KW-0630">Potassium</keyword>
<comment type="subunit">
    <text evidence="13">Homodimer.</text>
</comment>
<feature type="binding site" evidence="13">
    <location>
        <begin position="277"/>
        <end position="278"/>
    </location>
    <ligand>
        <name>ATP</name>
        <dbReference type="ChEBI" id="CHEBI:30616"/>
    </ligand>
</feature>
<feature type="binding site" evidence="13">
    <location>
        <position position="319"/>
    </location>
    <ligand>
        <name>K(+)</name>
        <dbReference type="ChEBI" id="CHEBI:29103"/>
    </ligand>
</feature>
<evidence type="ECO:0000313" key="15">
    <source>
        <dbReference type="EMBL" id="KAK0182792.1"/>
    </source>
</evidence>
<keyword evidence="7 13" id="KW-0547">Nucleotide-binding</keyword>
<dbReference type="PANTHER" id="PTHR10584">
    <property type="entry name" value="SUGAR KINASE"/>
    <property type="match status" value="1"/>
</dbReference>
<keyword evidence="9 13" id="KW-0067">ATP-binding</keyword>
<evidence type="ECO:0000256" key="7">
    <source>
        <dbReference type="ARBA" id="ARBA00022741"/>
    </source>
</evidence>
<dbReference type="GO" id="GO:0019303">
    <property type="term" value="P:D-ribose catabolic process"/>
    <property type="evidence" value="ECO:0007669"/>
    <property type="project" value="UniProtKB-UniRule"/>
</dbReference>
<dbReference type="GO" id="GO:0046872">
    <property type="term" value="F:metal ion binding"/>
    <property type="evidence" value="ECO:0007669"/>
    <property type="project" value="UniProtKB-KW"/>
</dbReference>
<dbReference type="Pfam" id="PF00294">
    <property type="entry name" value="PfkB"/>
    <property type="match status" value="1"/>
</dbReference>
<dbReference type="PROSITE" id="PS00584">
    <property type="entry name" value="PFKB_KINASES_2"/>
    <property type="match status" value="1"/>
</dbReference>
<comment type="function">
    <text evidence="13">Catalyzes the phosphorylation of ribose at O-5 in a reaction requiring ATP and magnesium. The resulting D-ribose-5-phosphate can then be used either for sythesis of nucleotides, histidine, and tryptophan, or as a component of the pentose phosphate pathway.</text>
</comment>
<feature type="binding site" evidence="13">
    <location>
        <position position="310"/>
    </location>
    <ligand>
        <name>K(+)</name>
        <dbReference type="ChEBI" id="CHEBI:29103"/>
    </ligand>
</feature>
<dbReference type="InterPro" id="IPR011877">
    <property type="entry name" value="Ribokinase"/>
</dbReference>
<feature type="binding site" evidence="13">
    <location>
        <position position="208"/>
    </location>
    <ligand>
        <name>ATP</name>
        <dbReference type="ChEBI" id="CHEBI:30616"/>
    </ligand>
</feature>
<dbReference type="Gene3D" id="3.40.1190.20">
    <property type="match status" value="1"/>
</dbReference>
<feature type="binding site" evidence="13">
    <location>
        <position position="164"/>
    </location>
    <ligand>
        <name>substrate</name>
    </ligand>
</feature>
<dbReference type="CDD" id="cd01174">
    <property type="entry name" value="ribokinase"/>
    <property type="match status" value="1"/>
</dbReference>
<evidence type="ECO:0000256" key="11">
    <source>
        <dbReference type="ARBA" id="ARBA00022958"/>
    </source>
</evidence>
<keyword evidence="4 13" id="KW-0963">Cytoplasm</keyword>
<reference evidence="15" key="2">
    <citation type="submission" date="2023-03" db="EMBL/GenBank/DDBJ databases">
        <authorList>
            <person name="Inwood S.N."/>
            <person name="Skelly J.G."/>
            <person name="Guhlin J."/>
            <person name="Harrop T.W.R."/>
            <person name="Goldson S.G."/>
            <person name="Dearden P.K."/>
        </authorList>
    </citation>
    <scope>NUCLEOTIDE SEQUENCE</scope>
    <source>
        <strain evidence="15">Lincoln</strain>
        <tissue evidence="15">Whole body</tissue>
    </source>
</reference>
<keyword evidence="12 13" id="KW-0119">Carbohydrate metabolism</keyword>
<evidence type="ECO:0000256" key="2">
    <source>
        <dbReference type="ARBA" id="ARBA00012035"/>
    </source>
</evidence>
<dbReference type="GO" id="GO:0005634">
    <property type="term" value="C:nucleus"/>
    <property type="evidence" value="ECO:0007669"/>
    <property type="project" value="UniProtKB-SubCell"/>
</dbReference>
<dbReference type="EMBL" id="JAQQBR010000001">
    <property type="protein sequence ID" value="KAK0182792.1"/>
    <property type="molecule type" value="Genomic_DNA"/>
</dbReference>
<comment type="similarity">
    <text evidence="13">Belongs to the carbohydrate kinase PfkB family. Ribokinase subfamily.</text>
</comment>
<organism evidence="15 16">
    <name type="scientific">Microctonus hyperodae</name>
    <name type="common">Parasitoid wasp</name>
    <dbReference type="NCBI Taxonomy" id="165561"/>
    <lineage>
        <taxon>Eukaryota</taxon>
        <taxon>Metazoa</taxon>
        <taxon>Ecdysozoa</taxon>
        <taxon>Arthropoda</taxon>
        <taxon>Hexapoda</taxon>
        <taxon>Insecta</taxon>
        <taxon>Pterygota</taxon>
        <taxon>Neoptera</taxon>
        <taxon>Endopterygota</taxon>
        <taxon>Hymenoptera</taxon>
        <taxon>Apocrita</taxon>
        <taxon>Ichneumonoidea</taxon>
        <taxon>Braconidae</taxon>
        <taxon>Euphorinae</taxon>
        <taxon>Microctonus</taxon>
    </lineage>
</organism>
<dbReference type="NCBIfam" id="TIGR02152">
    <property type="entry name" value="D_ribokin_bact"/>
    <property type="match status" value="1"/>
</dbReference>
<name>A0AA39G735_MICHY</name>
<feature type="binding site" evidence="13">
    <location>
        <begin position="63"/>
        <end position="67"/>
    </location>
    <ligand>
        <name>substrate</name>
    </ligand>
</feature>
<comment type="catalytic activity">
    <reaction evidence="13">
        <text>D-ribose + ATP = D-ribose 5-phosphate + ADP + H(+)</text>
        <dbReference type="Rhea" id="RHEA:13697"/>
        <dbReference type="ChEBI" id="CHEBI:15378"/>
        <dbReference type="ChEBI" id="CHEBI:30616"/>
        <dbReference type="ChEBI" id="CHEBI:47013"/>
        <dbReference type="ChEBI" id="CHEBI:78346"/>
        <dbReference type="ChEBI" id="CHEBI:456216"/>
        <dbReference type="EC" id="2.7.1.15"/>
    </reaction>
</comment>
<evidence type="ECO:0000259" key="14">
    <source>
        <dbReference type="Pfam" id="PF00294"/>
    </source>
</evidence>
<feature type="binding site" evidence="13">
    <location>
        <position position="315"/>
    </location>
    <ligand>
        <name>K(+)</name>
        <dbReference type="ChEBI" id="CHEBI:29103"/>
    </ligand>
</feature>
<evidence type="ECO:0000256" key="1">
    <source>
        <dbReference type="ARBA" id="ARBA00005380"/>
    </source>
</evidence>
<evidence type="ECO:0000256" key="10">
    <source>
        <dbReference type="ARBA" id="ARBA00022842"/>
    </source>
</evidence>
<protein>
    <recommendedName>
        <fullName evidence="3 13">Ribokinase</fullName>
        <shortName evidence="13">RK</shortName>
        <ecNumber evidence="2 13">2.7.1.15</ecNumber>
    </recommendedName>
</protein>
<evidence type="ECO:0000256" key="5">
    <source>
        <dbReference type="ARBA" id="ARBA00022679"/>
    </source>
</evidence>
<dbReference type="GO" id="GO:0004747">
    <property type="term" value="F:ribokinase activity"/>
    <property type="evidence" value="ECO:0007669"/>
    <property type="project" value="UniProtKB-UniRule"/>
</dbReference>
<keyword evidence="6 13" id="KW-0479">Metal-binding</keyword>
<accession>A0AA39G735</accession>
<evidence type="ECO:0000313" key="16">
    <source>
        <dbReference type="Proteomes" id="UP001168972"/>
    </source>
</evidence>
<gene>
    <name evidence="15" type="ORF">PV327_000890</name>
</gene>
<dbReference type="GO" id="GO:0005524">
    <property type="term" value="F:ATP binding"/>
    <property type="evidence" value="ECO:0007669"/>
    <property type="project" value="UniProtKB-UniRule"/>
</dbReference>
<dbReference type="HAMAP" id="MF_01987">
    <property type="entry name" value="Ribokinase"/>
    <property type="match status" value="1"/>
</dbReference>
<dbReference type="Proteomes" id="UP001168972">
    <property type="component" value="Unassembled WGS sequence"/>
</dbReference>
<keyword evidence="16" id="KW-1185">Reference proteome</keyword>
<dbReference type="GO" id="GO:0005829">
    <property type="term" value="C:cytosol"/>
    <property type="evidence" value="ECO:0007669"/>
    <property type="project" value="TreeGrafter"/>
</dbReference>
<dbReference type="FunFam" id="3.40.1190.20:FF:000010">
    <property type="entry name" value="Ribokinase"/>
    <property type="match status" value="1"/>
</dbReference>
<evidence type="ECO:0000256" key="8">
    <source>
        <dbReference type="ARBA" id="ARBA00022777"/>
    </source>
</evidence>
<keyword evidence="10 13" id="KW-0460">Magnesium</keyword>
<comment type="pathway">
    <text evidence="13">Carbohydrate metabolism; D-ribose degradation; D-ribose 5-phosphate from beta-D-ribopyranose: step 2/2.</text>
</comment>
<feature type="binding site" evidence="13">
    <location>
        <position position="274"/>
    </location>
    <ligand>
        <name>K(+)</name>
        <dbReference type="ChEBI" id="CHEBI:29103"/>
    </ligand>
</feature>
<keyword evidence="8 13" id="KW-0418">Kinase</keyword>
<evidence type="ECO:0000256" key="9">
    <source>
        <dbReference type="ARBA" id="ARBA00022840"/>
    </source>
</evidence>
<proteinExistence type="inferred from homology"/>
<keyword evidence="13" id="KW-0539">Nucleus</keyword>
<evidence type="ECO:0000256" key="6">
    <source>
        <dbReference type="ARBA" id="ARBA00022723"/>
    </source>
</evidence>
<feature type="binding site" evidence="13">
    <location>
        <position position="313"/>
    </location>
    <ligand>
        <name>K(+)</name>
        <dbReference type="ChEBI" id="CHEBI:29103"/>
    </ligand>
</feature>
<comment type="caution">
    <text evidence="15">The sequence shown here is derived from an EMBL/GenBank/DDBJ whole genome shotgun (WGS) entry which is preliminary data.</text>
</comment>
<dbReference type="InterPro" id="IPR011611">
    <property type="entry name" value="PfkB_dom"/>
</dbReference>
<dbReference type="AlphaFoldDB" id="A0AA39G735"/>
<dbReference type="InterPro" id="IPR002139">
    <property type="entry name" value="Ribo/fructo_kinase"/>
</dbReference>
<feature type="binding site" evidence="13">
    <location>
        <position position="272"/>
    </location>
    <ligand>
        <name>K(+)</name>
        <dbReference type="ChEBI" id="CHEBI:29103"/>
    </ligand>
</feature>
<comment type="subcellular location">
    <subcellularLocation>
        <location evidence="13">Cytoplasm</location>
    </subcellularLocation>
    <subcellularLocation>
        <location evidence="13">Nucleus</location>
    </subcellularLocation>
</comment>
<feature type="active site" description="Proton acceptor" evidence="13">
    <location>
        <position position="278"/>
    </location>
</feature>
<dbReference type="InterPro" id="IPR002173">
    <property type="entry name" value="Carboh/pur_kinase_PfkB_CS"/>
</dbReference>
<dbReference type="SUPFAM" id="SSF53613">
    <property type="entry name" value="Ribokinase-like"/>
    <property type="match status" value="1"/>
</dbReference>
<evidence type="ECO:0000256" key="13">
    <source>
        <dbReference type="HAMAP-Rule" id="MF_03215"/>
    </source>
</evidence>
<feature type="binding site" evidence="13">
    <location>
        <begin position="244"/>
        <end position="249"/>
    </location>
    <ligand>
        <name>ATP</name>
        <dbReference type="ChEBI" id="CHEBI:30616"/>
    </ligand>
</feature>